<dbReference type="Proteomes" id="UP000241229">
    <property type="component" value="Unassembled WGS sequence"/>
</dbReference>
<name>A0A2P7SRP9_9HYPH</name>
<dbReference type="PANTHER" id="PTHR10668:SF103">
    <property type="entry name" value="PYRIDINE NUCLEOTIDE-DISULFIDE OXIDOREDUCTASE DOMAIN-CONTAINING PROTEIN 2"/>
    <property type="match status" value="1"/>
</dbReference>
<dbReference type="RefSeq" id="WP_106770502.1">
    <property type="nucleotide sequence ID" value="NZ_PXYK01000002.1"/>
</dbReference>
<dbReference type="Gene3D" id="3.50.50.60">
    <property type="entry name" value="FAD/NAD(P)-binding domain"/>
    <property type="match status" value="2"/>
</dbReference>
<accession>A0A2P7SRP9</accession>
<dbReference type="SUPFAM" id="SSF51905">
    <property type="entry name" value="FAD/NAD(P)-binding domain"/>
    <property type="match status" value="1"/>
</dbReference>
<dbReference type="Pfam" id="PF01593">
    <property type="entry name" value="Amino_oxidase"/>
    <property type="match status" value="1"/>
</dbReference>
<comment type="function">
    <text evidence="1">Probable oxidoreductase that may play a role as regulator of mitochondrial function.</text>
</comment>
<proteinExistence type="predicted"/>
<gene>
    <name evidence="5" type="ORF">C7I84_02100</name>
</gene>
<evidence type="ECO:0000256" key="3">
    <source>
        <dbReference type="ARBA" id="ARBA00040298"/>
    </source>
</evidence>
<evidence type="ECO:0000313" key="5">
    <source>
        <dbReference type="EMBL" id="PSJ65162.1"/>
    </source>
</evidence>
<evidence type="ECO:0000256" key="1">
    <source>
        <dbReference type="ARBA" id="ARBA00037217"/>
    </source>
</evidence>
<comment type="caution">
    <text evidence="5">The sequence shown here is derived from an EMBL/GenBank/DDBJ whole genome shotgun (WGS) entry which is preliminary data.</text>
</comment>
<dbReference type="InterPro" id="IPR002937">
    <property type="entry name" value="Amino_oxidase"/>
</dbReference>
<organism evidence="5 6">
    <name type="scientific">Kumtagia ephedrae</name>
    <dbReference type="NCBI Taxonomy" id="2116701"/>
    <lineage>
        <taxon>Bacteria</taxon>
        <taxon>Pseudomonadati</taxon>
        <taxon>Pseudomonadota</taxon>
        <taxon>Alphaproteobacteria</taxon>
        <taxon>Hyphomicrobiales</taxon>
        <taxon>Phyllobacteriaceae</taxon>
        <taxon>Kumtagia</taxon>
    </lineage>
</organism>
<dbReference type="OrthoDB" id="9774675at2"/>
<sequence length="531" mass="57115">MKHDVVIVGAGHNGLVCGAYLAKAGLKVCVVEKRGLLGGACVTEEVWPGYKVSTAAHMLGLLQPRVILDLELQKFGYEVLATPPIVQPIEGAGPIVLWRETDRLAKQFARFSGKDASAYPDYLDHLARLGPIFRQLMWEIPFDPSVLGPRNLRDMAMFAWRNRGMVGRFHDVADLLTMSAYDYLGRWFESDAVKAILGYYPAGGSGQSVGFHTEGTAYFLLRGYLRDNTTPAGGTGLVRGGMGAVSEAIARAGARFGMETRVDAEVARIIVADGRAEGVVLANGDEVRAKLVVSNASARHTFLNLVDEKALPTEFLRGIRGFGGQATAFKVHLAVEELPKWEGIEASGYGQGDPSQVTIAPSVAYLEQAFADLQAGQPSRRPYLTVQAPSVVDPSLAPKGHHLLSIYGGHIPSGPGADHGEATKQAVVGRVLETIAAFAPTWPATYLHKHVMLAADYEEQFGLPGGNPHHADLTLSQLFFRRPVPRFADHSTPVRNLFLCSASNHPGGGVTGVPGYNAARVVLGRLGRRGR</sequence>
<dbReference type="PANTHER" id="PTHR10668">
    <property type="entry name" value="PHYTOENE DEHYDROGENASE"/>
    <property type="match status" value="1"/>
</dbReference>
<reference evidence="5 6" key="1">
    <citation type="submission" date="2018-03" db="EMBL/GenBank/DDBJ databases">
        <title>The draft genome of Mesorhizobium sp. 6GN-30.</title>
        <authorList>
            <person name="Liu L."/>
            <person name="Li L."/>
            <person name="Wang T."/>
            <person name="Zhang X."/>
            <person name="Liang L."/>
        </authorList>
    </citation>
    <scope>NUCLEOTIDE SEQUENCE [LARGE SCALE GENOMIC DNA]</scope>
    <source>
        <strain evidence="5 6">6GN30</strain>
    </source>
</reference>
<dbReference type="AlphaFoldDB" id="A0A2P7SRP9"/>
<evidence type="ECO:0000256" key="2">
    <source>
        <dbReference type="ARBA" id="ARBA00038825"/>
    </source>
</evidence>
<evidence type="ECO:0000313" key="6">
    <source>
        <dbReference type="Proteomes" id="UP000241229"/>
    </source>
</evidence>
<dbReference type="GO" id="GO:0016491">
    <property type="term" value="F:oxidoreductase activity"/>
    <property type="evidence" value="ECO:0007669"/>
    <property type="project" value="InterPro"/>
</dbReference>
<dbReference type="EMBL" id="PXYK01000002">
    <property type="protein sequence ID" value="PSJ65162.1"/>
    <property type="molecule type" value="Genomic_DNA"/>
</dbReference>
<evidence type="ECO:0000259" key="4">
    <source>
        <dbReference type="Pfam" id="PF01593"/>
    </source>
</evidence>
<dbReference type="InterPro" id="IPR036188">
    <property type="entry name" value="FAD/NAD-bd_sf"/>
</dbReference>
<feature type="domain" description="Amine oxidase" evidence="4">
    <location>
        <begin position="14"/>
        <end position="512"/>
    </location>
</feature>
<protein>
    <recommendedName>
        <fullName evidence="3">Pyridine nucleotide-disulfide oxidoreductase domain-containing protein 2</fullName>
    </recommendedName>
</protein>
<comment type="subunit">
    <text evidence="2">Interacts with COX5B; this interaction may contribute to localize PYROXD2 to the inner face of the inner mitochondrial membrane.</text>
</comment>
<keyword evidence="6" id="KW-1185">Reference proteome</keyword>